<sequence length="152" mass="16266">MKINKTKKIIMAGTILAIIGGSGAAYAASTGSPAEILAELTGKSAEAIYEQRQEGETYGALAIEEGVQEQFKERMLENKKEVLQERVQEERMTQEQADAIYERMAQNQENCDGTAQGACVGEAKGMGFGRGNGNGEQVKTGNGNGFGANRNK</sequence>
<dbReference type="Proteomes" id="UP000184251">
    <property type="component" value="Unassembled WGS sequence"/>
</dbReference>
<dbReference type="EMBL" id="FQTU01000007">
    <property type="protein sequence ID" value="SHE81741.1"/>
    <property type="molecule type" value="Genomic_DNA"/>
</dbReference>
<evidence type="ECO:0000313" key="3">
    <source>
        <dbReference type="EMBL" id="SHE81741.1"/>
    </source>
</evidence>
<organism evidence="3 4">
    <name type="scientific">Alkalibacter saccharofermentans DSM 14828</name>
    <dbReference type="NCBI Taxonomy" id="1120975"/>
    <lineage>
        <taxon>Bacteria</taxon>
        <taxon>Bacillati</taxon>
        <taxon>Bacillota</taxon>
        <taxon>Clostridia</taxon>
        <taxon>Eubacteriales</taxon>
        <taxon>Eubacteriaceae</taxon>
        <taxon>Alkalibacter</taxon>
    </lineage>
</organism>
<dbReference type="OrthoDB" id="1809211at2"/>
<proteinExistence type="predicted"/>
<protein>
    <recommendedName>
        <fullName evidence="5">DUF2680 domain-containing protein</fullName>
    </recommendedName>
</protein>
<accession>A0A1M4WKB2</accession>
<keyword evidence="2" id="KW-0732">Signal</keyword>
<gene>
    <name evidence="3" type="ORF">SAMN02746064_01269</name>
</gene>
<evidence type="ECO:0008006" key="5">
    <source>
        <dbReference type="Google" id="ProtNLM"/>
    </source>
</evidence>
<evidence type="ECO:0000256" key="2">
    <source>
        <dbReference type="SAM" id="SignalP"/>
    </source>
</evidence>
<evidence type="ECO:0000256" key="1">
    <source>
        <dbReference type="SAM" id="MobiDB-lite"/>
    </source>
</evidence>
<feature type="chain" id="PRO_5012657453" description="DUF2680 domain-containing protein" evidence="2">
    <location>
        <begin position="28"/>
        <end position="152"/>
    </location>
</feature>
<reference evidence="3 4" key="1">
    <citation type="submission" date="2016-11" db="EMBL/GenBank/DDBJ databases">
        <authorList>
            <person name="Jaros S."/>
            <person name="Januszkiewicz K."/>
            <person name="Wedrychowicz H."/>
        </authorList>
    </citation>
    <scope>NUCLEOTIDE SEQUENCE [LARGE SCALE GENOMIC DNA]</scope>
    <source>
        <strain evidence="3 4">DSM 14828</strain>
    </source>
</reference>
<dbReference type="AlphaFoldDB" id="A0A1M4WKB2"/>
<keyword evidence="4" id="KW-1185">Reference proteome</keyword>
<evidence type="ECO:0000313" key="4">
    <source>
        <dbReference type="Proteomes" id="UP000184251"/>
    </source>
</evidence>
<feature type="signal peptide" evidence="2">
    <location>
        <begin position="1"/>
        <end position="27"/>
    </location>
</feature>
<dbReference type="RefSeq" id="WP_073270250.1">
    <property type="nucleotide sequence ID" value="NZ_FQTU01000007.1"/>
</dbReference>
<name>A0A1M4WKB2_9FIRM</name>
<feature type="region of interest" description="Disordered" evidence="1">
    <location>
        <begin position="128"/>
        <end position="152"/>
    </location>
</feature>